<gene>
    <name evidence="1" type="ORF">AVEN_264853_1</name>
</gene>
<dbReference type="OrthoDB" id="6436049at2759"/>
<protein>
    <recommendedName>
        <fullName evidence="3">DDE-1 domain-containing protein</fullName>
    </recommendedName>
</protein>
<dbReference type="Proteomes" id="UP000499080">
    <property type="component" value="Unassembled WGS sequence"/>
</dbReference>
<sequence length="186" mass="21398">MNQRVIHSLKCHYRKLLILRILECYDENKDCDISLLDAVVLLKKSWKLVTKSTNRNCFSHVGLTKTQQTEDDGKEDYNLPLSKWLEKREVNAFSQNEIEHFECCDDYVITSGEVSEEDIVALVNEKNSSIVDSSSDMDEEQDETGRSIAYAKAAGNVSNNFFDTENIDEHVLDMFKIVDKKLTSYI</sequence>
<dbReference type="AlphaFoldDB" id="A0A4Y2L1V2"/>
<accession>A0A4Y2L1V2</accession>
<keyword evidence="2" id="KW-1185">Reference proteome</keyword>
<evidence type="ECO:0008006" key="3">
    <source>
        <dbReference type="Google" id="ProtNLM"/>
    </source>
</evidence>
<evidence type="ECO:0000313" key="1">
    <source>
        <dbReference type="EMBL" id="GBN08574.1"/>
    </source>
</evidence>
<organism evidence="1 2">
    <name type="scientific">Araneus ventricosus</name>
    <name type="common">Orbweaver spider</name>
    <name type="synonym">Epeira ventricosa</name>
    <dbReference type="NCBI Taxonomy" id="182803"/>
    <lineage>
        <taxon>Eukaryota</taxon>
        <taxon>Metazoa</taxon>
        <taxon>Ecdysozoa</taxon>
        <taxon>Arthropoda</taxon>
        <taxon>Chelicerata</taxon>
        <taxon>Arachnida</taxon>
        <taxon>Araneae</taxon>
        <taxon>Araneomorphae</taxon>
        <taxon>Entelegynae</taxon>
        <taxon>Araneoidea</taxon>
        <taxon>Araneidae</taxon>
        <taxon>Araneus</taxon>
    </lineage>
</organism>
<dbReference type="EMBL" id="BGPR01005272">
    <property type="protein sequence ID" value="GBN08574.1"/>
    <property type="molecule type" value="Genomic_DNA"/>
</dbReference>
<reference evidence="1 2" key="1">
    <citation type="journal article" date="2019" name="Sci. Rep.">
        <title>Orb-weaving spider Araneus ventricosus genome elucidates the spidroin gene catalogue.</title>
        <authorList>
            <person name="Kono N."/>
            <person name="Nakamura H."/>
            <person name="Ohtoshi R."/>
            <person name="Moran D.A.P."/>
            <person name="Shinohara A."/>
            <person name="Yoshida Y."/>
            <person name="Fujiwara M."/>
            <person name="Mori M."/>
            <person name="Tomita M."/>
            <person name="Arakawa K."/>
        </authorList>
    </citation>
    <scope>NUCLEOTIDE SEQUENCE [LARGE SCALE GENOMIC DNA]</scope>
</reference>
<proteinExistence type="predicted"/>
<name>A0A4Y2L1V2_ARAVE</name>
<evidence type="ECO:0000313" key="2">
    <source>
        <dbReference type="Proteomes" id="UP000499080"/>
    </source>
</evidence>
<comment type="caution">
    <text evidence="1">The sequence shown here is derived from an EMBL/GenBank/DDBJ whole genome shotgun (WGS) entry which is preliminary data.</text>
</comment>